<dbReference type="GO" id="GO:0005524">
    <property type="term" value="F:ATP binding"/>
    <property type="evidence" value="ECO:0007669"/>
    <property type="project" value="UniProtKB-UniRule"/>
</dbReference>
<keyword evidence="1" id="KW-0067">ATP-binding</keyword>
<dbReference type="InterPro" id="IPR011009">
    <property type="entry name" value="Kinase-like_dom_sf"/>
</dbReference>
<evidence type="ECO:0000259" key="2">
    <source>
        <dbReference type="PROSITE" id="PS50011"/>
    </source>
</evidence>
<keyword evidence="3" id="KW-0808">Transferase</keyword>
<comment type="caution">
    <text evidence="3">The sequence shown here is derived from an EMBL/GenBank/DDBJ whole genome shotgun (WGS) entry which is preliminary data.</text>
</comment>
<dbReference type="GO" id="GO:0004672">
    <property type="term" value="F:protein kinase activity"/>
    <property type="evidence" value="ECO:0007669"/>
    <property type="project" value="InterPro"/>
</dbReference>
<dbReference type="InterPro" id="IPR008266">
    <property type="entry name" value="Tyr_kinase_AS"/>
</dbReference>
<sequence>MPDFDKEDYEMNNFLKIKLGQFLNKYNSEKKLLFQPYYIHFAHTYLNEIFPILHSNLNDLFEFLNYKNKSNGHYNAEDSRQLLDIIEQIRILQSRLTNEYSIKIDDYYQEIINRCKEFLSYSGGSTIPEGFPNIDIIEEKAIFIKINSGEIENPDKSRKISFSSIGGGSYAKVFRYKDPYYKIKFAIKRAHDNLREDELERFKNEFNDFKRLDSPFIIKAYTYNDEKNEYTMEFADHTIHKFIRNNNNSLTFESRRKLIIQLLNAFEYIHSKGLLHRDVSYQNILIKKYEDGNYFIKVSDFGLVKRHESNLTRQGTEIKGAINDYSDLDRVGFENYEIRHETYAIAKVIYFILTGRETNYHKQPNEPLKNFILKALGDKENRFNSVAEMKKVLITDVFPNIRNAEYIRVQL</sequence>
<proteinExistence type="predicted"/>
<dbReference type="Proteomes" id="UP000309170">
    <property type="component" value="Unassembled WGS sequence"/>
</dbReference>
<dbReference type="AlphaFoldDB" id="A0A9X9EPQ6"/>
<dbReference type="SUPFAM" id="SSF56112">
    <property type="entry name" value="Protein kinase-like (PK-like)"/>
    <property type="match status" value="1"/>
</dbReference>
<evidence type="ECO:0000256" key="1">
    <source>
        <dbReference type="PROSITE-ProRule" id="PRU10141"/>
    </source>
</evidence>
<dbReference type="Gene3D" id="1.10.510.10">
    <property type="entry name" value="Transferase(Phosphotransferase) domain 1"/>
    <property type="match status" value="1"/>
</dbReference>
<organism evidence="3 4">
    <name type="scientific">Peribacillus simplex</name>
    <dbReference type="NCBI Taxonomy" id="1478"/>
    <lineage>
        <taxon>Bacteria</taxon>
        <taxon>Bacillati</taxon>
        <taxon>Bacillota</taxon>
        <taxon>Bacilli</taxon>
        <taxon>Bacillales</taxon>
        <taxon>Bacillaceae</taxon>
        <taxon>Peribacillus</taxon>
    </lineage>
</organism>
<dbReference type="PROSITE" id="PS00107">
    <property type="entry name" value="PROTEIN_KINASE_ATP"/>
    <property type="match status" value="1"/>
</dbReference>
<dbReference type="InterPro" id="IPR017441">
    <property type="entry name" value="Protein_kinase_ATP_BS"/>
</dbReference>
<evidence type="ECO:0000313" key="4">
    <source>
        <dbReference type="Proteomes" id="UP000309170"/>
    </source>
</evidence>
<keyword evidence="3" id="KW-0418">Kinase</keyword>
<dbReference type="PROSITE" id="PS00109">
    <property type="entry name" value="PROTEIN_KINASE_TYR"/>
    <property type="match status" value="1"/>
</dbReference>
<dbReference type="InterPro" id="IPR000719">
    <property type="entry name" value="Prot_kinase_dom"/>
</dbReference>
<gene>
    <name evidence="3" type="ORF">FC678_25630</name>
</gene>
<accession>A0A9X9EPQ6</accession>
<dbReference type="RefSeq" id="WP_137024776.1">
    <property type="nucleotide sequence ID" value="NZ_SZNT01000727.1"/>
</dbReference>
<dbReference type="PROSITE" id="PS50011">
    <property type="entry name" value="PROTEIN_KINASE_DOM"/>
    <property type="match status" value="1"/>
</dbReference>
<feature type="binding site" evidence="1">
    <location>
        <position position="188"/>
    </location>
    <ligand>
        <name>ATP</name>
        <dbReference type="ChEBI" id="CHEBI:30616"/>
    </ligand>
</feature>
<dbReference type="Pfam" id="PF00069">
    <property type="entry name" value="Pkinase"/>
    <property type="match status" value="1"/>
</dbReference>
<protein>
    <submittedName>
        <fullName evidence="3">Protein kinase family protein</fullName>
    </submittedName>
</protein>
<keyword evidence="1" id="KW-0547">Nucleotide-binding</keyword>
<dbReference type="PANTHER" id="PTHR24347">
    <property type="entry name" value="SERINE/THREONINE-PROTEIN KINASE"/>
    <property type="match status" value="1"/>
</dbReference>
<name>A0A9X9EPQ6_9BACI</name>
<reference evidence="3 4" key="1">
    <citation type="journal article" date="2019" name="Environ. Microbiol.">
        <title>An active ?-lactamase is a part of an orchestrated cell wall stress resistance network of Bacillus subtilis and related rhizosphere species.</title>
        <authorList>
            <person name="Bucher T."/>
            <person name="Keren-Paz A."/>
            <person name="Hausser J."/>
            <person name="Olender T."/>
            <person name="Cytryn E."/>
            <person name="Kolodkin-Gal I."/>
        </authorList>
    </citation>
    <scope>NUCLEOTIDE SEQUENCE [LARGE SCALE GENOMIC DNA]</scope>
    <source>
        <strain evidence="3 4">I4</strain>
    </source>
</reference>
<evidence type="ECO:0000313" key="3">
    <source>
        <dbReference type="EMBL" id="TKH02920.1"/>
    </source>
</evidence>
<dbReference type="EMBL" id="SZNT01000727">
    <property type="protein sequence ID" value="TKH02920.1"/>
    <property type="molecule type" value="Genomic_DNA"/>
</dbReference>
<feature type="domain" description="Protein kinase" evidence="2">
    <location>
        <begin position="159"/>
        <end position="411"/>
    </location>
</feature>